<evidence type="ECO:0000256" key="1">
    <source>
        <dbReference type="SAM" id="SignalP"/>
    </source>
</evidence>
<feature type="chain" id="PRO_5020525368" evidence="1">
    <location>
        <begin position="26"/>
        <end position="97"/>
    </location>
</feature>
<organism evidence="2 3">
    <name type="scientific">Clostridium sartagoforme</name>
    <dbReference type="NCBI Taxonomy" id="84031"/>
    <lineage>
        <taxon>Bacteria</taxon>
        <taxon>Bacillati</taxon>
        <taxon>Bacillota</taxon>
        <taxon>Clostridia</taxon>
        <taxon>Eubacteriales</taxon>
        <taxon>Clostridiaceae</taxon>
        <taxon>Clostridium</taxon>
    </lineage>
</organism>
<protein>
    <submittedName>
        <fullName evidence="2">Uncharacterized protein</fullName>
    </submittedName>
</protein>
<dbReference type="EMBL" id="SRYR01000003">
    <property type="protein sequence ID" value="TGY42295.1"/>
    <property type="molecule type" value="Genomic_DNA"/>
</dbReference>
<gene>
    <name evidence="2" type="ORF">E5347_08725</name>
</gene>
<dbReference type="AlphaFoldDB" id="A0A4S2DK45"/>
<keyword evidence="1" id="KW-0732">Signal</keyword>
<sequence>MKKLFLSIAIISAITVGVGAIVASAETNEGNLGYGKSAITEIEDNTDNDYWGNPNCEYYNEKYDGENGRYGKGNNSRMGRGRCGGSGYGMMRNRGSL</sequence>
<feature type="signal peptide" evidence="1">
    <location>
        <begin position="1"/>
        <end position="25"/>
    </location>
</feature>
<comment type="caution">
    <text evidence="2">The sequence shown here is derived from an EMBL/GenBank/DDBJ whole genome shotgun (WGS) entry which is preliminary data.</text>
</comment>
<reference evidence="2 3" key="1">
    <citation type="submission" date="2019-04" db="EMBL/GenBank/DDBJ databases">
        <title>Microbes associate with the intestines of laboratory mice.</title>
        <authorList>
            <person name="Navarre W."/>
            <person name="Wong E."/>
            <person name="Huang K."/>
            <person name="Tropini C."/>
            <person name="Ng K."/>
            <person name="Yu B."/>
        </authorList>
    </citation>
    <scope>NUCLEOTIDE SEQUENCE [LARGE SCALE GENOMIC DNA]</scope>
    <source>
        <strain evidence="2 3">NM50_B9-20</strain>
    </source>
</reference>
<evidence type="ECO:0000313" key="3">
    <source>
        <dbReference type="Proteomes" id="UP000306888"/>
    </source>
</evidence>
<proteinExistence type="predicted"/>
<dbReference type="RefSeq" id="WP_136006489.1">
    <property type="nucleotide sequence ID" value="NZ_SRYR01000003.1"/>
</dbReference>
<accession>A0A4S2DK45</accession>
<dbReference type="Proteomes" id="UP000306888">
    <property type="component" value="Unassembled WGS sequence"/>
</dbReference>
<name>A0A4S2DK45_9CLOT</name>
<evidence type="ECO:0000313" key="2">
    <source>
        <dbReference type="EMBL" id="TGY42295.1"/>
    </source>
</evidence>
<keyword evidence="3" id="KW-1185">Reference proteome</keyword>